<sequence>MSRLPQISTPGRLGTPPTPGGGTGIPTPSHRRPRSSLGPQATPLQFTDDMDAALQEALRNRPPSSLKGKYGHHDDPDTPTQSGFLHPGNAGMPAPRTPGVKPKVSSSLGLGHAPTTPGASRSVSRPSISSRSSLSASTAGSHFITPRRPSMASSTTSATPHARRPESRASNAFDSIRFAPVIGDRVRMSGVGMEGTLRFLGPTQFKEGVWAGVELEGGFAGKGKNDGSVNGVEYFQCSPNCGMFVLASKLAPPTSGPSRPASVASSHHSMVSSTAYSLNGRATPSGRNSALGQRPATTTPGRATRSVSRPFKTMTVEEEMPQRTLLGNSTSSNLLNGKITAGSRAAKYVGMTAKQLDSARAGTLSASVRGLTASNVTPKASRVSGVGVTPARAGRQSLGGANMATPKARVPRGSTIGEMMPPPPSPSNITRVVQAHQVQLEEEIKELRRRNAELEEELRTFSGSADEQVAELRDAKEQAKEEALLAKEEADRVREEAMSLKAELAAAQAEGGSSAGVAEELRAAQVTMQEDLMAKEKELREMIKEIKLVEERAASELEAGMEAKRMEINRVQERAEAAEREGESMRALIEELTTAGQAAISLYEQKVSDAEEKNFELEAQIRQLEERLLKAREERDRALLPPSPSALAKQAATAAEIDNETLNAQVKHLQNRLHNLEGELEDARVQAETDADNWRAKLAKAKEGEKAVFEQLQVQKGEVTRLNKEAAVTKSRMGELEGALKENQVALEVLRAEVETLRGDATEAASLREALQDAAQTEKQLVSRTSELSALQDKLSSLEAAREDVLTLHQQTVAILEDKISTLERDLSAAKSVQIKENGLPVDSRDGTRKGRLSNGSTEESKRIVGFQHIIQDLSTENADLKDKLQSLAEEVGMLKEEIKLLEETQESPQGGKELTDTKAIVLAHAQTIKDLHREVSELESLIESKIYREDELETRLIELEREAEQWRHKALQTPPVPTPQHPTSPIIHTSQAADIPASSSGMSYMTHRTSVSDFSSEGGERCELCEGPHELDACPVFQGNLSAGGGSPKRKTKFCADCESTEHDTAECPLSEDVF</sequence>
<reference evidence="4 5" key="1">
    <citation type="submission" date="2016-06" db="EMBL/GenBank/DDBJ databases">
        <title>Evolution of pathogenesis and genome organization in the Tremellales.</title>
        <authorList>
            <person name="Cuomo C."/>
            <person name="Litvintseva A."/>
            <person name="Heitman J."/>
            <person name="Chen Y."/>
            <person name="Sun S."/>
            <person name="Springer D."/>
            <person name="Dromer F."/>
            <person name="Young S."/>
            <person name="Zeng Q."/>
            <person name="Chapman S."/>
            <person name="Gujja S."/>
            <person name="Saif S."/>
            <person name="Birren B."/>
        </authorList>
    </citation>
    <scope>NUCLEOTIDE SEQUENCE [LARGE SCALE GENOMIC DNA]</scope>
    <source>
        <strain evidence="4 5">ATCC 28783</strain>
    </source>
</reference>
<dbReference type="AlphaFoldDB" id="A0A4Q1BG82"/>
<feature type="region of interest" description="Disordered" evidence="2">
    <location>
        <begin position="381"/>
        <end position="408"/>
    </location>
</feature>
<dbReference type="STRING" id="5217.A0A4Q1BG82"/>
<feature type="coiled-coil region" evidence="1">
    <location>
        <begin position="430"/>
        <end position="693"/>
    </location>
</feature>
<proteinExistence type="predicted"/>
<feature type="coiled-coil region" evidence="1">
    <location>
        <begin position="943"/>
        <end position="970"/>
    </location>
</feature>
<dbReference type="VEuPathDB" id="FungiDB:TREMEDRAFT_45156"/>
<dbReference type="Gene3D" id="2.30.30.190">
    <property type="entry name" value="CAP Gly-rich-like domain"/>
    <property type="match status" value="1"/>
</dbReference>
<dbReference type="Pfam" id="PF01302">
    <property type="entry name" value="CAP_GLY"/>
    <property type="match status" value="1"/>
</dbReference>
<name>A0A4Q1BG82_TREME</name>
<dbReference type="OrthoDB" id="2130750at2759"/>
<dbReference type="EMBL" id="SDIL01000103">
    <property type="protein sequence ID" value="RXK36251.1"/>
    <property type="molecule type" value="Genomic_DNA"/>
</dbReference>
<dbReference type="InterPro" id="IPR000938">
    <property type="entry name" value="CAP-Gly_domain"/>
</dbReference>
<feature type="coiled-coil region" evidence="1">
    <location>
        <begin position="788"/>
        <end position="833"/>
    </location>
</feature>
<evidence type="ECO:0000313" key="4">
    <source>
        <dbReference type="EMBL" id="RXK36251.1"/>
    </source>
</evidence>
<feature type="compositionally biased region" description="Low complexity" evidence="2">
    <location>
        <begin position="294"/>
        <end position="305"/>
    </location>
</feature>
<keyword evidence="5" id="KW-1185">Reference proteome</keyword>
<feature type="region of interest" description="Disordered" evidence="2">
    <location>
        <begin position="1"/>
        <end position="171"/>
    </location>
</feature>
<dbReference type="InParanoid" id="A0A4Q1BG82"/>
<dbReference type="Proteomes" id="UP000289152">
    <property type="component" value="Unassembled WGS sequence"/>
</dbReference>
<comment type="caution">
    <text evidence="4">The sequence shown here is derived from an EMBL/GenBank/DDBJ whole genome shotgun (WGS) entry which is preliminary data.</text>
</comment>
<dbReference type="InterPro" id="IPR036859">
    <property type="entry name" value="CAP-Gly_dom_sf"/>
</dbReference>
<keyword evidence="1" id="KW-0175">Coiled coil</keyword>
<feature type="region of interest" description="Disordered" evidence="2">
    <location>
        <begin position="277"/>
        <end position="305"/>
    </location>
</feature>
<dbReference type="PANTHER" id="PTHR18916">
    <property type="entry name" value="DYNACTIN 1-RELATED MICROTUBULE-BINDING"/>
    <property type="match status" value="1"/>
</dbReference>
<feature type="coiled-coil region" evidence="1">
    <location>
        <begin position="733"/>
        <end position="760"/>
    </location>
</feature>
<evidence type="ECO:0000256" key="2">
    <source>
        <dbReference type="SAM" id="MobiDB-lite"/>
    </source>
</evidence>
<dbReference type="SMART" id="SM01052">
    <property type="entry name" value="CAP_GLY"/>
    <property type="match status" value="1"/>
</dbReference>
<accession>A0A4Q1BG82</accession>
<evidence type="ECO:0000259" key="3">
    <source>
        <dbReference type="PROSITE" id="PS50245"/>
    </source>
</evidence>
<feature type="coiled-coil region" evidence="1">
    <location>
        <begin position="871"/>
        <end position="905"/>
    </location>
</feature>
<dbReference type="PROSITE" id="PS00845">
    <property type="entry name" value="CAP_GLY_1"/>
    <property type="match status" value="1"/>
</dbReference>
<feature type="region of interest" description="Disordered" evidence="2">
    <location>
        <begin position="838"/>
        <end position="859"/>
    </location>
</feature>
<gene>
    <name evidence="4" type="ORF">M231_06454</name>
</gene>
<dbReference type="PROSITE" id="PS50245">
    <property type="entry name" value="CAP_GLY_2"/>
    <property type="match status" value="1"/>
</dbReference>
<organism evidence="4 5">
    <name type="scientific">Tremella mesenterica</name>
    <name type="common">Jelly fungus</name>
    <dbReference type="NCBI Taxonomy" id="5217"/>
    <lineage>
        <taxon>Eukaryota</taxon>
        <taxon>Fungi</taxon>
        <taxon>Dikarya</taxon>
        <taxon>Basidiomycota</taxon>
        <taxon>Agaricomycotina</taxon>
        <taxon>Tremellomycetes</taxon>
        <taxon>Tremellales</taxon>
        <taxon>Tremellaceae</taxon>
        <taxon>Tremella</taxon>
    </lineage>
</organism>
<feature type="domain" description="CAP-Gly" evidence="3">
    <location>
        <begin position="201"/>
        <end position="246"/>
    </location>
</feature>
<evidence type="ECO:0000256" key="1">
    <source>
        <dbReference type="SAM" id="Coils"/>
    </source>
</evidence>
<feature type="compositionally biased region" description="Polar residues" evidence="2">
    <location>
        <begin position="277"/>
        <end position="291"/>
    </location>
</feature>
<dbReference type="Gene3D" id="1.10.287.510">
    <property type="entry name" value="Helix hairpin bin"/>
    <property type="match status" value="1"/>
</dbReference>
<feature type="compositionally biased region" description="Low complexity" evidence="2">
    <location>
        <begin position="119"/>
        <end position="160"/>
    </location>
</feature>
<protein>
    <recommendedName>
        <fullName evidence="3">CAP-Gly domain-containing protein</fullName>
    </recommendedName>
</protein>
<dbReference type="PANTHER" id="PTHR18916:SF83">
    <property type="entry name" value="TIP ELONGATION PROTEIN 1"/>
    <property type="match status" value="1"/>
</dbReference>
<dbReference type="SUPFAM" id="SSF74924">
    <property type="entry name" value="Cap-Gly domain"/>
    <property type="match status" value="1"/>
</dbReference>
<evidence type="ECO:0000313" key="5">
    <source>
        <dbReference type="Proteomes" id="UP000289152"/>
    </source>
</evidence>